<dbReference type="EMBL" id="QOKZ01000020">
    <property type="protein sequence ID" value="RMC30117.1"/>
    <property type="molecule type" value="Genomic_DNA"/>
</dbReference>
<reference evidence="3 4" key="1">
    <citation type="submission" date="2018-07" db="EMBL/GenBank/DDBJ databases">
        <authorList>
            <person name="Zhang Y."/>
            <person name="Wang L."/>
            <person name="Ma S."/>
        </authorList>
    </citation>
    <scope>NUCLEOTIDE SEQUENCE [LARGE SCALE GENOMIC DNA]</scope>
    <source>
        <strain evidence="3 4">4-2</strain>
    </source>
</reference>
<protein>
    <submittedName>
        <fullName evidence="3">Uncharacterized protein</fullName>
    </submittedName>
</protein>
<evidence type="ECO:0000256" key="1">
    <source>
        <dbReference type="SAM" id="MobiDB-lite"/>
    </source>
</evidence>
<organism evidence="3 4">
    <name type="scientific">Paracoccus alkanivorans</name>
    <dbReference type="NCBI Taxonomy" id="2116655"/>
    <lineage>
        <taxon>Bacteria</taxon>
        <taxon>Pseudomonadati</taxon>
        <taxon>Pseudomonadota</taxon>
        <taxon>Alphaproteobacteria</taxon>
        <taxon>Rhodobacterales</taxon>
        <taxon>Paracoccaceae</taxon>
        <taxon>Paracoccus</taxon>
    </lineage>
</organism>
<dbReference type="OrthoDB" id="7766386at2"/>
<accession>A0A3M0MFU7</accession>
<keyword evidence="2" id="KW-0472">Membrane</keyword>
<dbReference type="Proteomes" id="UP000273516">
    <property type="component" value="Unassembled WGS sequence"/>
</dbReference>
<proteinExistence type="predicted"/>
<keyword evidence="2" id="KW-0812">Transmembrane</keyword>
<evidence type="ECO:0000313" key="4">
    <source>
        <dbReference type="Proteomes" id="UP000273516"/>
    </source>
</evidence>
<evidence type="ECO:0000313" key="3">
    <source>
        <dbReference type="EMBL" id="RMC30117.1"/>
    </source>
</evidence>
<keyword evidence="2" id="KW-1133">Transmembrane helix</keyword>
<feature type="region of interest" description="Disordered" evidence="1">
    <location>
        <begin position="407"/>
        <end position="430"/>
    </location>
</feature>
<evidence type="ECO:0000256" key="2">
    <source>
        <dbReference type="SAM" id="Phobius"/>
    </source>
</evidence>
<sequence length="534" mass="57698">MSPRLPPDPAEVSMRSERSAYAEAIPPGDVTAPCRGPVLVCAEYNDRWRTPVTMAPLRITDMNGVVLDGGARTQGLPSFGMQDGQDIEGLRPELGRFNFNDAERGPITAELVPDPSAAAEIAQLEAEIIEALRAFAASMDTALQPWILAWEDSGWWGVAKSLFEGAKKGFTAWWEGEGEFWSAVGDWISSLPEMAGEAWDSLTASARALWENRDRIIQILRDLAEGSIEAFEAGIEALKDALAGIPGLEEIAETLRQLVEQSAEWAGAMIEMVKQTRVLDVLGATMLGVVMTTTPNFWADMIGTAGGYLIPEIVLAIIFAIIAAFTGGTGGAALAARLTAFVTRVTAQLSRAGRAGHVVLRMFATLRSVTDKMIDLVKALKRNVAEKRTGATDAEIPIVRKAENPRTRLPRSNGRWDGEPGNGTWYPDNPDAKKVLGDKGVPFKDGRPDFSQWSKGNVEFEPGVLDGTSADFTKVYEQLKEARGLSSNNAARQLLRDAGLTPHHSSDTVIQLIPSDLHNNIPHVGSASDMRGGV</sequence>
<comment type="caution">
    <text evidence="3">The sequence shown here is derived from an EMBL/GenBank/DDBJ whole genome shotgun (WGS) entry which is preliminary data.</text>
</comment>
<dbReference type="AlphaFoldDB" id="A0A3M0MFU7"/>
<keyword evidence="4" id="KW-1185">Reference proteome</keyword>
<dbReference type="RefSeq" id="WP_122114510.1">
    <property type="nucleotide sequence ID" value="NZ_QOKZ01000020.1"/>
</dbReference>
<gene>
    <name evidence="3" type="ORF">C9E81_22025</name>
</gene>
<name>A0A3M0MFU7_9RHOB</name>
<feature type="transmembrane region" description="Helical" evidence="2">
    <location>
        <begin position="313"/>
        <end position="336"/>
    </location>
</feature>